<organism evidence="2 3">
    <name type="scientific">Dictyobacter arantiisoli</name>
    <dbReference type="NCBI Taxonomy" id="2014874"/>
    <lineage>
        <taxon>Bacteria</taxon>
        <taxon>Bacillati</taxon>
        <taxon>Chloroflexota</taxon>
        <taxon>Ktedonobacteria</taxon>
        <taxon>Ktedonobacterales</taxon>
        <taxon>Dictyobacteraceae</taxon>
        <taxon>Dictyobacter</taxon>
    </lineage>
</organism>
<comment type="caution">
    <text evidence="2">The sequence shown here is derived from an EMBL/GenBank/DDBJ whole genome shotgun (WGS) entry which is preliminary data.</text>
</comment>
<keyword evidence="3" id="KW-1185">Reference proteome</keyword>
<dbReference type="AlphaFoldDB" id="A0A5A5TLC9"/>
<name>A0A5A5TLC9_9CHLR</name>
<dbReference type="EMBL" id="BIXY01000166">
    <property type="protein sequence ID" value="GCF11893.1"/>
    <property type="molecule type" value="Genomic_DNA"/>
</dbReference>
<gene>
    <name evidence="2" type="ORF">KDI_54570</name>
</gene>
<dbReference type="GO" id="GO:0006313">
    <property type="term" value="P:DNA transposition"/>
    <property type="evidence" value="ECO:0007669"/>
    <property type="project" value="InterPro"/>
</dbReference>
<evidence type="ECO:0000313" key="2">
    <source>
        <dbReference type="EMBL" id="GCF11893.1"/>
    </source>
</evidence>
<dbReference type="GO" id="GO:0004803">
    <property type="term" value="F:transposase activity"/>
    <property type="evidence" value="ECO:0007669"/>
    <property type="project" value="InterPro"/>
</dbReference>
<dbReference type="Pfam" id="PF01526">
    <property type="entry name" value="DDE_Tnp_Tn3"/>
    <property type="match status" value="1"/>
</dbReference>
<protein>
    <recommendedName>
        <fullName evidence="1">Tn3 transposase DDE domain-containing protein</fullName>
    </recommendedName>
</protein>
<dbReference type="InterPro" id="IPR002513">
    <property type="entry name" value="Tn3_Tnp_DDE_dom"/>
</dbReference>
<evidence type="ECO:0000259" key="1">
    <source>
        <dbReference type="Pfam" id="PF01526"/>
    </source>
</evidence>
<reference evidence="2 3" key="1">
    <citation type="submission" date="2019-01" db="EMBL/GenBank/DDBJ databases">
        <title>Draft genome sequence of Dictyobacter sp. Uno17.</title>
        <authorList>
            <person name="Wang C.M."/>
            <person name="Zheng Y."/>
            <person name="Sakai Y."/>
            <person name="Abe K."/>
            <person name="Yokota A."/>
            <person name="Yabe S."/>
        </authorList>
    </citation>
    <scope>NUCLEOTIDE SEQUENCE [LARGE SCALE GENOMIC DNA]</scope>
    <source>
        <strain evidence="2 3">Uno17</strain>
    </source>
</reference>
<dbReference type="Proteomes" id="UP000322530">
    <property type="component" value="Unassembled WGS sequence"/>
</dbReference>
<feature type="domain" description="Tn3 transposase DDE" evidence="1">
    <location>
        <begin position="17"/>
        <end position="65"/>
    </location>
</feature>
<sequence>MWELGLAEQMRKLLRSSDLSRHFGPRRGVTLHDMISDQYSHPYIQIIPPHMREAHAALDAMLHHCPLRK</sequence>
<proteinExistence type="predicted"/>
<evidence type="ECO:0000313" key="3">
    <source>
        <dbReference type="Proteomes" id="UP000322530"/>
    </source>
</evidence>
<accession>A0A5A5TLC9</accession>